<name>A0A8H6R8B1_9PEZI</name>
<dbReference type="PANTHER" id="PTHR33365:SF4">
    <property type="entry name" value="CYCLOCHLOROTINE BIOSYNTHESIS PROTEIN O"/>
    <property type="match status" value="1"/>
</dbReference>
<feature type="non-terminal residue" evidence="4">
    <location>
        <position position="1"/>
    </location>
</feature>
<dbReference type="Proteomes" id="UP000660729">
    <property type="component" value="Unassembled WGS sequence"/>
</dbReference>
<evidence type="ECO:0000256" key="1">
    <source>
        <dbReference type="ARBA" id="ARBA00004685"/>
    </source>
</evidence>
<dbReference type="EMBL" id="JABCIY010000235">
    <property type="protein sequence ID" value="KAF7187155.1"/>
    <property type="molecule type" value="Genomic_DNA"/>
</dbReference>
<evidence type="ECO:0000313" key="5">
    <source>
        <dbReference type="Proteomes" id="UP000660729"/>
    </source>
</evidence>
<accession>A0A8H6R8B1</accession>
<keyword evidence="3" id="KW-1133">Transmembrane helix</keyword>
<keyword evidence="5" id="KW-1185">Reference proteome</keyword>
<evidence type="ECO:0000313" key="4">
    <source>
        <dbReference type="EMBL" id="KAF7187155.1"/>
    </source>
</evidence>
<comment type="caution">
    <text evidence="4">The sequence shown here is derived from an EMBL/GenBank/DDBJ whole genome shotgun (WGS) entry which is preliminary data.</text>
</comment>
<protein>
    <submittedName>
        <fullName evidence="4">Cyclochlorotine biosynthesis protein R</fullName>
    </submittedName>
</protein>
<comment type="pathway">
    <text evidence="1">Mycotoxin biosynthesis.</text>
</comment>
<keyword evidence="3" id="KW-0472">Membrane</keyword>
<dbReference type="InterPro" id="IPR021765">
    <property type="entry name" value="UstYa-like"/>
</dbReference>
<dbReference type="GO" id="GO:0043386">
    <property type="term" value="P:mycotoxin biosynthetic process"/>
    <property type="evidence" value="ECO:0007669"/>
    <property type="project" value="InterPro"/>
</dbReference>
<keyword evidence="3" id="KW-0812">Transmembrane</keyword>
<dbReference type="Pfam" id="PF11807">
    <property type="entry name" value="UstYa"/>
    <property type="match status" value="1"/>
</dbReference>
<evidence type="ECO:0000256" key="3">
    <source>
        <dbReference type="SAM" id="Phobius"/>
    </source>
</evidence>
<evidence type="ECO:0000256" key="2">
    <source>
        <dbReference type="ARBA" id="ARBA00035112"/>
    </source>
</evidence>
<feature type="transmembrane region" description="Helical" evidence="3">
    <location>
        <begin position="46"/>
        <end position="71"/>
    </location>
</feature>
<gene>
    <name evidence="4" type="ORF">HII31_11536</name>
</gene>
<organism evidence="4 5">
    <name type="scientific">Pseudocercospora fuligena</name>
    <dbReference type="NCBI Taxonomy" id="685502"/>
    <lineage>
        <taxon>Eukaryota</taxon>
        <taxon>Fungi</taxon>
        <taxon>Dikarya</taxon>
        <taxon>Ascomycota</taxon>
        <taxon>Pezizomycotina</taxon>
        <taxon>Dothideomycetes</taxon>
        <taxon>Dothideomycetidae</taxon>
        <taxon>Mycosphaerellales</taxon>
        <taxon>Mycosphaerellaceae</taxon>
        <taxon>Pseudocercospora</taxon>
    </lineage>
</organism>
<proteinExistence type="inferred from homology"/>
<comment type="similarity">
    <text evidence="2">Belongs to the ustYa family.</text>
</comment>
<reference evidence="4" key="1">
    <citation type="submission" date="2020-04" db="EMBL/GenBank/DDBJ databases">
        <title>Draft genome resource of the tomato pathogen Pseudocercospora fuligena.</title>
        <authorList>
            <person name="Zaccaron A."/>
        </authorList>
    </citation>
    <scope>NUCLEOTIDE SEQUENCE</scope>
    <source>
        <strain evidence="4">PF001</strain>
    </source>
</reference>
<dbReference type="PANTHER" id="PTHR33365">
    <property type="entry name" value="YALI0B05434P"/>
    <property type="match status" value="1"/>
</dbReference>
<dbReference type="OrthoDB" id="3687641at2759"/>
<dbReference type="AlphaFoldDB" id="A0A8H6R8B1"/>
<sequence length="283" mass="32522">RVAVMSTKEIEKTQLLAHDFERTDSEDPNHRQEGLMRTGEKRMWSILQYCLLGLNASVLLISVTLNAYTWLSYPSRLEALAQCIHNTDMADAWPAIEYEERTFTGALVYDPTRKRVVRKSDSDTDYFGPPSKELDDRWDDLLRNEFPIMTEDEAAPFIPELVRVPKTNQFHFEPDVFHALHCVNMVRKEVSKSLYNVSSLEAQSSNSGIDLPEGWHLAHVEHCLDRLRQSVMCHGDLTPSPMYYWDGFGIALGRTGPHTCRKWQPIRSWMDGRASRGPLLDPV</sequence>